<dbReference type="GO" id="GO:0004815">
    <property type="term" value="F:aspartate-tRNA ligase activity"/>
    <property type="evidence" value="ECO:0007669"/>
    <property type="project" value="UniProtKB-EC"/>
</dbReference>
<comment type="caution">
    <text evidence="2">The sequence shown here is derived from an EMBL/GenBank/DDBJ whole genome shotgun (WGS) entry which is preliminary data.</text>
</comment>
<dbReference type="STRING" id="74649.A0A2P6QAC3"/>
<dbReference type="GO" id="GO:0017101">
    <property type="term" value="C:aminoacyl-tRNA synthetase multienzyme complex"/>
    <property type="evidence" value="ECO:0007669"/>
    <property type="project" value="TreeGrafter"/>
</dbReference>
<dbReference type="GO" id="GO:0006422">
    <property type="term" value="P:aspartyl-tRNA aminoacylation"/>
    <property type="evidence" value="ECO:0007669"/>
    <property type="project" value="InterPro"/>
</dbReference>
<dbReference type="InterPro" id="IPR004523">
    <property type="entry name" value="Asp-tRNA_synthase_2"/>
</dbReference>
<dbReference type="GO" id="GO:0005829">
    <property type="term" value="C:cytosol"/>
    <property type="evidence" value="ECO:0007669"/>
    <property type="project" value="TreeGrafter"/>
</dbReference>
<dbReference type="Proteomes" id="UP000238479">
    <property type="component" value="Chromosome 5"/>
</dbReference>
<evidence type="ECO:0000313" key="2">
    <source>
        <dbReference type="EMBL" id="PRQ31136.1"/>
    </source>
</evidence>
<gene>
    <name evidence="2" type="ORF">RchiOBHm_Chr5g0032161</name>
</gene>
<keyword evidence="3" id="KW-1185">Reference proteome</keyword>
<accession>A0A2P6QAC3</accession>
<dbReference type="PANTHER" id="PTHR43450">
    <property type="entry name" value="ASPARTYL-TRNA SYNTHETASE"/>
    <property type="match status" value="1"/>
</dbReference>
<evidence type="ECO:0000313" key="3">
    <source>
        <dbReference type="Proteomes" id="UP000238479"/>
    </source>
</evidence>
<reference evidence="2 3" key="1">
    <citation type="journal article" date="2018" name="Nat. Genet.">
        <title>The Rosa genome provides new insights in the design of modern roses.</title>
        <authorList>
            <person name="Bendahmane M."/>
        </authorList>
    </citation>
    <scope>NUCLEOTIDE SEQUENCE [LARGE SCALE GENOMIC DNA]</scope>
    <source>
        <strain evidence="3">cv. Old Blush</strain>
    </source>
</reference>
<dbReference type="EMBL" id="PDCK01000043">
    <property type="protein sequence ID" value="PRQ31136.1"/>
    <property type="molecule type" value="Genomic_DNA"/>
</dbReference>
<dbReference type="EC" id="6.1.1.12" evidence="2"/>
<dbReference type="GO" id="GO:0005524">
    <property type="term" value="F:ATP binding"/>
    <property type="evidence" value="ECO:0007669"/>
    <property type="project" value="InterPro"/>
</dbReference>
<dbReference type="Gene3D" id="2.40.50.140">
    <property type="entry name" value="Nucleic acid-binding proteins"/>
    <property type="match status" value="1"/>
</dbReference>
<dbReference type="SUPFAM" id="SSF50249">
    <property type="entry name" value="Nucleic acid-binding proteins"/>
    <property type="match status" value="1"/>
</dbReference>
<evidence type="ECO:0000256" key="1">
    <source>
        <dbReference type="ARBA" id="ARBA00022490"/>
    </source>
</evidence>
<keyword evidence="2" id="KW-0436">Ligase</keyword>
<protein>
    <submittedName>
        <fullName evidence="2">Putative aspartate--tRNA ligase</fullName>
        <ecNumber evidence="2">6.1.1.12</ecNumber>
    </submittedName>
</protein>
<proteinExistence type="predicted"/>
<organism evidence="2 3">
    <name type="scientific">Rosa chinensis</name>
    <name type="common">China rose</name>
    <dbReference type="NCBI Taxonomy" id="74649"/>
    <lineage>
        <taxon>Eukaryota</taxon>
        <taxon>Viridiplantae</taxon>
        <taxon>Streptophyta</taxon>
        <taxon>Embryophyta</taxon>
        <taxon>Tracheophyta</taxon>
        <taxon>Spermatophyta</taxon>
        <taxon>Magnoliopsida</taxon>
        <taxon>eudicotyledons</taxon>
        <taxon>Gunneridae</taxon>
        <taxon>Pentapetalae</taxon>
        <taxon>rosids</taxon>
        <taxon>fabids</taxon>
        <taxon>Rosales</taxon>
        <taxon>Rosaceae</taxon>
        <taxon>Rosoideae</taxon>
        <taxon>Rosoideae incertae sedis</taxon>
        <taxon>Rosa</taxon>
    </lineage>
</organism>
<sequence length="114" mass="12961">MAFTVVRKKGFTVQCVVTVQPEIVSRQTVKYVASLSGSSIIVIEGIRELKALHSRWRVQFRKLYCISKGAVLPFNIEDAARSEKPNEDGEQLVRVKQDKRLNYRALNLQTLANL</sequence>
<keyword evidence="1" id="KW-0963">Cytoplasm</keyword>
<name>A0A2P6QAC3_ROSCH</name>
<dbReference type="InterPro" id="IPR012340">
    <property type="entry name" value="NA-bd_OB-fold"/>
</dbReference>
<dbReference type="AlphaFoldDB" id="A0A2P6QAC3"/>
<dbReference type="GO" id="GO:0003723">
    <property type="term" value="F:RNA binding"/>
    <property type="evidence" value="ECO:0007669"/>
    <property type="project" value="TreeGrafter"/>
</dbReference>
<dbReference type="Gramene" id="PRQ31136">
    <property type="protein sequence ID" value="PRQ31136"/>
    <property type="gene ID" value="RchiOBHm_Chr5g0032161"/>
</dbReference>
<dbReference type="PANTHER" id="PTHR43450:SF1">
    <property type="entry name" value="ASPARTATE--TRNA LIGASE, CYTOPLASMIC"/>
    <property type="match status" value="1"/>
</dbReference>